<evidence type="ECO:0000256" key="3">
    <source>
        <dbReference type="SAM" id="SignalP"/>
    </source>
</evidence>
<feature type="chain" id="PRO_5045037848" evidence="3">
    <location>
        <begin position="24"/>
        <end position="287"/>
    </location>
</feature>
<feature type="compositionally biased region" description="Basic and acidic residues" evidence="2">
    <location>
        <begin position="268"/>
        <end position="277"/>
    </location>
</feature>
<evidence type="ECO:0000256" key="2">
    <source>
        <dbReference type="SAM" id="MobiDB-lite"/>
    </source>
</evidence>
<dbReference type="PANTHER" id="PTHR36408:SF1">
    <property type="entry name" value="TRANSMEMBRANE PROTEIN"/>
    <property type="match status" value="1"/>
</dbReference>
<dbReference type="PANTHER" id="PTHR36408">
    <property type="entry name" value="TRANSMEMBRANE PROTEIN"/>
    <property type="match status" value="1"/>
</dbReference>
<evidence type="ECO:0000313" key="4">
    <source>
        <dbReference type="EMBL" id="CAK9219476.1"/>
    </source>
</evidence>
<feature type="signal peptide" evidence="3">
    <location>
        <begin position="1"/>
        <end position="23"/>
    </location>
</feature>
<gene>
    <name evidence="4" type="ORF">CSSPTR1EN2_LOCUS14545</name>
</gene>
<accession>A0ABP0UDI7</accession>
<sequence length="287" mass="31896">MSTWQVLPLWGAILLNVILRARQWQVPSKRGTRVASDSNQGLSDSTSMMKRVQQLEEDVQNTVTTSRVLARHLEKLGVRFRVTRRSLRDPIQEMAVVTQKTSEVVSALAQRQDVLEIELQELQQVLLAMQEQQAKQLALISAGIGKMLKGQQKFEERVAKELSGKQIKGEGEASGHVATYGNHPANGAPQKLSKSVTRNSNQFSDQSLSKVDFWAEPVVQPVTLPSLGHKDQPSASFSKASDEQPQNLTGLGTFFRSRKQFNGNQGSKFRDNHRSISDEGVEGHSIQ</sequence>
<feature type="compositionally biased region" description="Polar residues" evidence="2">
    <location>
        <begin position="192"/>
        <end position="201"/>
    </location>
</feature>
<dbReference type="EMBL" id="OZ019895">
    <property type="protein sequence ID" value="CAK9219476.1"/>
    <property type="molecule type" value="Genomic_DNA"/>
</dbReference>
<feature type="compositionally biased region" description="Basic and acidic residues" evidence="2">
    <location>
        <begin position="162"/>
        <end position="173"/>
    </location>
</feature>
<feature type="region of interest" description="Disordered" evidence="2">
    <location>
        <begin position="224"/>
        <end position="287"/>
    </location>
</feature>
<proteinExistence type="predicted"/>
<feature type="region of interest" description="Disordered" evidence="2">
    <location>
        <begin position="162"/>
        <end position="201"/>
    </location>
</feature>
<evidence type="ECO:0000313" key="5">
    <source>
        <dbReference type="Proteomes" id="UP001497512"/>
    </source>
</evidence>
<organism evidence="4 5">
    <name type="scientific">Sphagnum troendelagicum</name>
    <dbReference type="NCBI Taxonomy" id="128251"/>
    <lineage>
        <taxon>Eukaryota</taxon>
        <taxon>Viridiplantae</taxon>
        <taxon>Streptophyta</taxon>
        <taxon>Embryophyta</taxon>
        <taxon>Bryophyta</taxon>
        <taxon>Sphagnophytina</taxon>
        <taxon>Sphagnopsida</taxon>
        <taxon>Sphagnales</taxon>
        <taxon>Sphagnaceae</taxon>
        <taxon>Sphagnum</taxon>
    </lineage>
</organism>
<reference evidence="4" key="1">
    <citation type="submission" date="2024-02" db="EMBL/GenBank/DDBJ databases">
        <authorList>
            <consortium name="ELIXIR-Norway"/>
            <consortium name="Elixir Norway"/>
        </authorList>
    </citation>
    <scope>NUCLEOTIDE SEQUENCE</scope>
</reference>
<feature type="compositionally biased region" description="Polar residues" evidence="2">
    <location>
        <begin position="233"/>
        <end position="250"/>
    </location>
</feature>
<protein>
    <submittedName>
        <fullName evidence="4">Uncharacterized protein</fullName>
    </submittedName>
</protein>
<dbReference type="Proteomes" id="UP001497512">
    <property type="component" value="Chromosome 3"/>
</dbReference>
<keyword evidence="3" id="KW-0732">Signal</keyword>
<keyword evidence="5" id="KW-1185">Reference proteome</keyword>
<feature type="coiled-coil region" evidence="1">
    <location>
        <begin position="105"/>
        <end position="135"/>
    </location>
</feature>
<name>A0ABP0UDI7_9BRYO</name>
<evidence type="ECO:0000256" key="1">
    <source>
        <dbReference type="SAM" id="Coils"/>
    </source>
</evidence>
<keyword evidence="1" id="KW-0175">Coiled coil</keyword>